<keyword evidence="3" id="KW-1185">Reference proteome</keyword>
<evidence type="ECO:0000313" key="3">
    <source>
        <dbReference type="Proteomes" id="UP000281094"/>
    </source>
</evidence>
<dbReference type="RefSeq" id="WP_121645523.1">
    <property type="nucleotide sequence ID" value="NZ_RCWN01000001.1"/>
</dbReference>
<accession>A0A3L7JE21</accession>
<dbReference type="SUPFAM" id="SSF160582">
    <property type="entry name" value="MbtH-like"/>
    <property type="match status" value="1"/>
</dbReference>
<sequence>MDTDAQTNPFDDESHRFLVLANTEGAYSLWPDFAVVPAGWTAVFGPDERSKCLDHVEHHWADISPANGADDQRH</sequence>
<dbReference type="PANTHER" id="PTHR38444:SF1">
    <property type="entry name" value="ENTEROBACTIN BIOSYNTHESIS PROTEIN YBDZ"/>
    <property type="match status" value="1"/>
</dbReference>
<evidence type="ECO:0000259" key="1">
    <source>
        <dbReference type="SMART" id="SM00923"/>
    </source>
</evidence>
<comment type="caution">
    <text evidence="2">The sequence shown here is derived from an EMBL/GenBank/DDBJ whole genome shotgun (WGS) entry which is preliminary data.</text>
</comment>
<dbReference type="InterPro" id="IPR005153">
    <property type="entry name" value="MbtH-like_dom"/>
</dbReference>
<dbReference type="AlphaFoldDB" id="A0A3L7JE21"/>
<protein>
    <submittedName>
        <fullName evidence="2">MbtH family protein</fullName>
    </submittedName>
</protein>
<name>A0A3L7JE21_9HYPH</name>
<dbReference type="Gene3D" id="3.90.820.10">
    <property type="entry name" value="Structural Genomics, Unknown Function 30-nov-00 1gh9 Mol_id"/>
    <property type="match status" value="1"/>
</dbReference>
<gene>
    <name evidence="2" type="ORF">D8780_10375</name>
</gene>
<dbReference type="GO" id="GO:0005829">
    <property type="term" value="C:cytosol"/>
    <property type="evidence" value="ECO:0007669"/>
    <property type="project" value="TreeGrafter"/>
</dbReference>
<dbReference type="PANTHER" id="PTHR38444">
    <property type="entry name" value="ENTEROBACTIN BIOSYNTHESIS PROTEIN YBDZ"/>
    <property type="match status" value="1"/>
</dbReference>
<organism evidence="2 3">
    <name type="scientific">Notoacmeibacter ruber</name>
    <dbReference type="NCBI Taxonomy" id="2670375"/>
    <lineage>
        <taxon>Bacteria</taxon>
        <taxon>Pseudomonadati</taxon>
        <taxon>Pseudomonadota</taxon>
        <taxon>Alphaproteobacteria</taxon>
        <taxon>Hyphomicrobiales</taxon>
        <taxon>Notoacmeibacteraceae</taxon>
        <taxon>Notoacmeibacter</taxon>
    </lineage>
</organism>
<dbReference type="SMART" id="SM00923">
    <property type="entry name" value="MbtH"/>
    <property type="match status" value="1"/>
</dbReference>
<evidence type="ECO:0000313" key="2">
    <source>
        <dbReference type="EMBL" id="RLQ88555.1"/>
    </source>
</evidence>
<dbReference type="InterPro" id="IPR037407">
    <property type="entry name" value="MLP_fam"/>
</dbReference>
<feature type="domain" description="MbtH-like" evidence="1">
    <location>
        <begin position="8"/>
        <end position="58"/>
    </location>
</feature>
<proteinExistence type="predicted"/>
<dbReference type="Proteomes" id="UP000281094">
    <property type="component" value="Unassembled WGS sequence"/>
</dbReference>
<reference evidence="2 3" key="1">
    <citation type="submission" date="2018-10" db="EMBL/GenBank/DDBJ databases">
        <title>Notoacmeibacter sp. M2BS9Y-3-1, whole genome shotgun sequence.</title>
        <authorList>
            <person name="Tuo L."/>
        </authorList>
    </citation>
    <scope>NUCLEOTIDE SEQUENCE [LARGE SCALE GENOMIC DNA]</scope>
    <source>
        <strain evidence="2 3">M2BS9Y-3-1</strain>
    </source>
</reference>
<dbReference type="GO" id="GO:0019290">
    <property type="term" value="P:siderophore biosynthetic process"/>
    <property type="evidence" value="ECO:0007669"/>
    <property type="project" value="TreeGrafter"/>
</dbReference>
<dbReference type="InterPro" id="IPR038020">
    <property type="entry name" value="MbtH-like_sf"/>
</dbReference>
<dbReference type="Pfam" id="PF03621">
    <property type="entry name" value="MbtH"/>
    <property type="match status" value="1"/>
</dbReference>
<dbReference type="EMBL" id="RCWN01000001">
    <property type="protein sequence ID" value="RLQ88555.1"/>
    <property type="molecule type" value="Genomic_DNA"/>
</dbReference>